<evidence type="ECO:0000256" key="6">
    <source>
        <dbReference type="ARBA" id="ARBA00023136"/>
    </source>
</evidence>
<dbReference type="PANTHER" id="PTHR47823">
    <property type="entry name" value="ION_TRANS DOMAIN-CONTAINING PROTEIN"/>
    <property type="match status" value="1"/>
</dbReference>
<feature type="region of interest" description="Disordered" evidence="8">
    <location>
        <begin position="1"/>
        <end position="64"/>
    </location>
</feature>
<feature type="transmembrane region" description="Helical" evidence="9">
    <location>
        <begin position="294"/>
        <end position="315"/>
    </location>
</feature>
<dbReference type="EMBL" id="CP151513">
    <property type="protein sequence ID" value="WZN65992.1"/>
    <property type="molecule type" value="Genomic_DNA"/>
</dbReference>
<keyword evidence="12" id="KW-1185">Reference proteome</keyword>
<keyword evidence="7" id="KW-0407">Ion channel</keyword>
<protein>
    <submittedName>
        <fullName evidence="11">Voltage-gated ion channel protein</fullName>
    </submittedName>
</protein>
<feature type="region of interest" description="Disordered" evidence="8">
    <location>
        <begin position="630"/>
        <end position="674"/>
    </location>
</feature>
<accession>A0AAX4PHV7</accession>
<dbReference type="GO" id="GO:0016020">
    <property type="term" value="C:membrane"/>
    <property type="evidence" value="ECO:0007669"/>
    <property type="project" value="UniProtKB-SubCell"/>
</dbReference>
<dbReference type="InterPro" id="IPR003938">
    <property type="entry name" value="K_chnl_volt-dep_EAG/ELK/ERG"/>
</dbReference>
<evidence type="ECO:0000256" key="5">
    <source>
        <dbReference type="ARBA" id="ARBA00023065"/>
    </source>
</evidence>
<dbReference type="InterPro" id="IPR014710">
    <property type="entry name" value="RmlC-like_jellyroll"/>
</dbReference>
<dbReference type="CDD" id="cd00038">
    <property type="entry name" value="CAP_ED"/>
    <property type="match status" value="1"/>
</dbReference>
<evidence type="ECO:0000313" key="11">
    <source>
        <dbReference type="EMBL" id="WZN65992.1"/>
    </source>
</evidence>
<dbReference type="PANTHER" id="PTHR47823:SF11">
    <property type="entry name" value="K+-CHANNEL ERG AND RELATED PROTEINS"/>
    <property type="match status" value="1"/>
</dbReference>
<evidence type="ECO:0000256" key="4">
    <source>
        <dbReference type="ARBA" id="ARBA00022989"/>
    </source>
</evidence>
<keyword evidence="6 9" id="KW-0472">Membrane</keyword>
<evidence type="ECO:0000256" key="7">
    <source>
        <dbReference type="ARBA" id="ARBA00023303"/>
    </source>
</evidence>
<feature type="compositionally biased region" description="Basic and acidic residues" evidence="8">
    <location>
        <begin position="644"/>
        <end position="657"/>
    </location>
</feature>
<organism evidence="11 12">
    <name type="scientific">Chloropicon roscoffensis</name>
    <dbReference type="NCBI Taxonomy" id="1461544"/>
    <lineage>
        <taxon>Eukaryota</taxon>
        <taxon>Viridiplantae</taxon>
        <taxon>Chlorophyta</taxon>
        <taxon>Chloropicophyceae</taxon>
        <taxon>Chloropicales</taxon>
        <taxon>Chloropicaceae</taxon>
        <taxon>Chloropicon</taxon>
    </lineage>
</organism>
<evidence type="ECO:0000256" key="8">
    <source>
        <dbReference type="SAM" id="MobiDB-lite"/>
    </source>
</evidence>
<proteinExistence type="predicted"/>
<feature type="compositionally biased region" description="Polar residues" evidence="8">
    <location>
        <begin position="26"/>
        <end position="48"/>
    </location>
</feature>
<reference evidence="11 12" key="1">
    <citation type="submission" date="2024-03" db="EMBL/GenBank/DDBJ databases">
        <title>Complete genome sequence of the green alga Chloropicon roscoffensis RCC1871.</title>
        <authorList>
            <person name="Lemieux C."/>
            <person name="Pombert J.-F."/>
            <person name="Otis C."/>
            <person name="Turmel M."/>
        </authorList>
    </citation>
    <scope>NUCLEOTIDE SEQUENCE [LARGE SCALE GENOMIC DNA]</scope>
    <source>
        <strain evidence="11 12">RCC1871</strain>
    </source>
</reference>
<dbReference type="InterPro" id="IPR018490">
    <property type="entry name" value="cNMP-bd_dom_sf"/>
</dbReference>
<evidence type="ECO:0000259" key="10">
    <source>
        <dbReference type="PROSITE" id="PS50042"/>
    </source>
</evidence>
<evidence type="ECO:0000256" key="9">
    <source>
        <dbReference type="SAM" id="Phobius"/>
    </source>
</evidence>
<keyword evidence="3 9" id="KW-0812">Transmembrane</keyword>
<dbReference type="Gene3D" id="1.10.287.630">
    <property type="entry name" value="Helix hairpin bin"/>
    <property type="match status" value="1"/>
</dbReference>
<keyword evidence="4 9" id="KW-1133">Transmembrane helix</keyword>
<keyword evidence="2" id="KW-0813">Transport</keyword>
<evidence type="ECO:0000313" key="12">
    <source>
        <dbReference type="Proteomes" id="UP001472866"/>
    </source>
</evidence>
<dbReference type="SUPFAM" id="SSF51206">
    <property type="entry name" value="cAMP-binding domain-like"/>
    <property type="match status" value="1"/>
</dbReference>
<dbReference type="AlphaFoldDB" id="A0AAX4PHV7"/>
<feature type="domain" description="Cyclic nucleotide-binding" evidence="10">
    <location>
        <begin position="478"/>
        <end position="578"/>
    </location>
</feature>
<feature type="transmembrane region" description="Helical" evidence="9">
    <location>
        <begin position="377"/>
        <end position="401"/>
    </location>
</feature>
<comment type="subcellular location">
    <subcellularLocation>
        <location evidence="1">Membrane</location>
        <topology evidence="1">Multi-pass membrane protein</topology>
    </subcellularLocation>
</comment>
<dbReference type="PRINTS" id="PR01463">
    <property type="entry name" value="EAGCHANLFMLY"/>
</dbReference>
<dbReference type="Proteomes" id="UP001472866">
    <property type="component" value="Chromosome 13"/>
</dbReference>
<name>A0AAX4PHV7_9CHLO</name>
<dbReference type="Gene3D" id="2.60.120.10">
    <property type="entry name" value="Jelly Rolls"/>
    <property type="match status" value="1"/>
</dbReference>
<dbReference type="Gene3D" id="1.10.287.70">
    <property type="match status" value="1"/>
</dbReference>
<evidence type="ECO:0000256" key="2">
    <source>
        <dbReference type="ARBA" id="ARBA00022448"/>
    </source>
</evidence>
<gene>
    <name evidence="11" type="ORF">HKI87_13g75550</name>
</gene>
<feature type="compositionally biased region" description="Basic residues" evidence="8">
    <location>
        <begin position="1"/>
        <end position="25"/>
    </location>
</feature>
<dbReference type="InterPro" id="IPR005821">
    <property type="entry name" value="Ion_trans_dom"/>
</dbReference>
<dbReference type="GO" id="GO:0005249">
    <property type="term" value="F:voltage-gated potassium channel activity"/>
    <property type="evidence" value="ECO:0007669"/>
    <property type="project" value="InterPro"/>
</dbReference>
<dbReference type="SMART" id="SM00100">
    <property type="entry name" value="cNMP"/>
    <property type="match status" value="1"/>
</dbReference>
<dbReference type="PROSITE" id="PS50042">
    <property type="entry name" value="CNMP_BINDING_3"/>
    <property type="match status" value="1"/>
</dbReference>
<dbReference type="Pfam" id="PF00027">
    <property type="entry name" value="cNMP_binding"/>
    <property type="match status" value="1"/>
</dbReference>
<keyword evidence="5" id="KW-0406">Ion transport</keyword>
<evidence type="ECO:0000256" key="3">
    <source>
        <dbReference type="ARBA" id="ARBA00022692"/>
    </source>
</evidence>
<evidence type="ECO:0000256" key="1">
    <source>
        <dbReference type="ARBA" id="ARBA00004141"/>
    </source>
</evidence>
<dbReference type="Pfam" id="PF00520">
    <property type="entry name" value="Ion_trans"/>
    <property type="match status" value="1"/>
</dbReference>
<dbReference type="InterPro" id="IPR000595">
    <property type="entry name" value="cNMP-bd_dom"/>
</dbReference>
<sequence>MALIKWKKNKPRVAPHAKNKGKNKRQSFAGNANNNPTMMQKSSETTGPETIEDTKAEEGDTTSTSKQANLFGIFARSFGPTSPSGSSGSTLLGQAAQNQDEEFYHERDVTEIEDPKYRPKWFIASPESGFRKTWDMVQALALIYIALLVPIRVGYDVNVSGWAYAFDFALESYFIVDFALNFVTGYENKEDHGKIVTDGGMIARNYARTWMVIDLLGILPVDLSLKISQGRFRCSFDEGGCPEQSEESNSAQLLKLFKLLRLFRLIKLLRLVRIGKLIERYQDDLFQLLPSLSILKLLGLLLFIGHLFGCFFFFFSTENFGSSLEADSDAWVVKEFGEEHEHASLVSKYIASMYWAFTTMTTVGYGDISAKTRGERIFAILGMIMGAFVYSGIIGSIGSVISNMDLSHQAHRVKMDAVSTYVRERSLPKDLRKEMLLFFRVQKVAAYNESELLGEVPMDLRSNVIHYVYGKQMERCSLLRNCSKHFLTECFARMVPQTYISGTIIFRKGEYANSLYVIIKGKVEMLDHDTGKSVITFPEGSYFGEKAVIPPFRHDETMRARTTCKLLSITKEELDFILDQYEYDKNVLVGQALSRYRKVKEEFARHTKEANKRRTKRMVSRVGMRFKRMSMAGKAEEGQGDVSRAGEGEADMAREPEAAPAGGEGEGQAGAAALPRGLEEKLDLLARRMDDIWEMLREQKLEVKGLHRSKSMTKLK</sequence>
<dbReference type="SUPFAM" id="SSF81324">
    <property type="entry name" value="Voltage-gated potassium channels"/>
    <property type="match status" value="1"/>
</dbReference>